<dbReference type="InterPro" id="IPR014710">
    <property type="entry name" value="RmlC-like_jellyroll"/>
</dbReference>
<dbReference type="EC" id="5.1.3.13" evidence="3 5"/>
<evidence type="ECO:0000256" key="4">
    <source>
        <dbReference type="ARBA" id="ARBA00019595"/>
    </source>
</evidence>
<organism evidence="6 7">
    <name type="scientific">Pantoea eucrina</name>
    <dbReference type="NCBI Taxonomy" id="472693"/>
    <lineage>
        <taxon>Bacteria</taxon>
        <taxon>Pseudomonadati</taxon>
        <taxon>Pseudomonadota</taxon>
        <taxon>Gammaproteobacteria</taxon>
        <taxon>Enterobacterales</taxon>
        <taxon>Erwiniaceae</taxon>
        <taxon>Pantoea</taxon>
    </lineage>
</organism>
<name>A0ABU5LDR7_9GAMM</name>
<comment type="pathway">
    <text evidence="5">Carbohydrate biosynthesis; dTDP-L-rhamnose biosynthesis.</text>
</comment>
<dbReference type="Pfam" id="PF00908">
    <property type="entry name" value="dTDP_sugar_isom"/>
    <property type="match status" value="1"/>
</dbReference>
<keyword evidence="5 6" id="KW-0413">Isomerase</keyword>
<dbReference type="Gene3D" id="2.60.120.10">
    <property type="entry name" value="Jelly Rolls"/>
    <property type="match status" value="1"/>
</dbReference>
<dbReference type="SUPFAM" id="SSF51182">
    <property type="entry name" value="RmlC-like cupins"/>
    <property type="match status" value="1"/>
</dbReference>
<comment type="catalytic activity">
    <reaction evidence="1 5">
        <text>dTDP-4-dehydro-6-deoxy-alpha-D-glucose = dTDP-4-dehydro-beta-L-rhamnose</text>
        <dbReference type="Rhea" id="RHEA:16969"/>
        <dbReference type="ChEBI" id="CHEBI:57649"/>
        <dbReference type="ChEBI" id="CHEBI:62830"/>
        <dbReference type="EC" id="5.1.3.13"/>
    </reaction>
</comment>
<dbReference type="CDD" id="cd00438">
    <property type="entry name" value="cupin_RmlC"/>
    <property type="match status" value="1"/>
</dbReference>
<protein>
    <recommendedName>
        <fullName evidence="4 5">dTDP-4-dehydrorhamnose 3,5-epimerase</fullName>
        <ecNumber evidence="3 5">5.1.3.13</ecNumber>
    </recommendedName>
    <alternativeName>
        <fullName evidence="5">Thymidine diphospho-4-keto-rhamnose 3,5-epimerase</fullName>
    </alternativeName>
</protein>
<comment type="similarity">
    <text evidence="5">Belongs to the dTDP-4-dehydrorhamnose 3,5-epimerase family.</text>
</comment>
<dbReference type="PANTHER" id="PTHR21047">
    <property type="entry name" value="DTDP-6-DEOXY-D-GLUCOSE-3,5 EPIMERASE"/>
    <property type="match status" value="1"/>
</dbReference>
<comment type="subunit">
    <text evidence="5">Homodimer.</text>
</comment>
<evidence type="ECO:0000256" key="1">
    <source>
        <dbReference type="ARBA" id="ARBA00001298"/>
    </source>
</evidence>
<evidence type="ECO:0000313" key="6">
    <source>
        <dbReference type="EMBL" id="MDZ7278098.1"/>
    </source>
</evidence>
<dbReference type="PANTHER" id="PTHR21047:SF2">
    <property type="entry name" value="THYMIDINE DIPHOSPHO-4-KETO-RHAMNOSE 3,5-EPIMERASE"/>
    <property type="match status" value="1"/>
</dbReference>
<evidence type="ECO:0000256" key="2">
    <source>
        <dbReference type="ARBA" id="ARBA00001997"/>
    </source>
</evidence>
<dbReference type="RefSeq" id="WP_322542115.1">
    <property type="nucleotide sequence ID" value="NZ_JAOBTT010000001.1"/>
</dbReference>
<gene>
    <name evidence="6" type="primary">rfbC</name>
    <name evidence="6" type="ORF">N4G40_07395</name>
</gene>
<reference evidence="7" key="1">
    <citation type="submission" date="2023-07" db="EMBL/GenBank/DDBJ databases">
        <title>Structural and functional analysis of rice phyllospheric bacteria for their antimicrobial properties and defense elicitation against blast disease.</title>
        <authorList>
            <person name="Sahu K.P."/>
            <person name="Asharani P."/>
            <person name="Kumar M."/>
            <person name="Reddy B."/>
            <person name="Kumar A."/>
        </authorList>
    </citation>
    <scope>NUCLEOTIDE SEQUENCE [LARGE SCALE GENOMIC DNA]</scope>
    <source>
        <strain evidence="7">OsEp_Plm_30P10</strain>
    </source>
</reference>
<evidence type="ECO:0000313" key="7">
    <source>
        <dbReference type="Proteomes" id="UP001288620"/>
    </source>
</evidence>
<evidence type="ECO:0000256" key="3">
    <source>
        <dbReference type="ARBA" id="ARBA00012098"/>
    </source>
</evidence>
<dbReference type="InterPro" id="IPR011051">
    <property type="entry name" value="RmlC_Cupin_sf"/>
</dbReference>
<dbReference type="GO" id="GO:0008830">
    <property type="term" value="F:dTDP-4-dehydrorhamnose 3,5-epimerase activity"/>
    <property type="evidence" value="ECO:0007669"/>
    <property type="project" value="UniProtKB-EC"/>
</dbReference>
<accession>A0ABU5LDR7</accession>
<sequence>MNFIPTPIAGAFEILPRAFEDNRGSFTRLFCENMFKERGLASHFPQCNLSRNPQAGTLRGLHLQRAPHAEVKLVRALSGRIFDVAVDLRPDSPSYLQWHGVELRHDKQNAFYIPEGCAHGFMTLEAHCDLLYHVSANWTPEAEQGFLWNDPSFAIAWPCAPTLISEKDQSHARYVAAVQS</sequence>
<dbReference type="EMBL" id="JAOBTT010000001">
    <property type="protein sequence ID" value="MDZ7278098.1"/>
    <property type="molecule type" value="Genomic_DNA"/>
</dbReference>
<keyword evidence="7" id="KW-1185">Reference proteome</keyword>
<proteinExistence type="inferred from homology"/>
<comment type="caution">
    <text evidence="6">The sequence shown here is derived from an EMBL/GenBank/DDBJ whole genome shotgun (WGS) entry which is preliminary data.</text>
</comment>
<dbReference type="InterPro" id="IPR000888">
    <property type="entry name" value="RmlC-like"/>
</dbReference>
<comment type="function">
    <text evidence="2 5">Catalyzes the epimerization of the C3' and C5'positions of dTDP-6-deoxy-D-xylo-4-hexulose, forming dTDP-6-deoxy-L-lyxo-4-hexulose.</text>
</comment>
<dbReference type="NCBIfam" id="TIGR01221">
    <property type="entry name" value="rmlC"/>
    <property type="match status" value="1"/>
</dbReference>
<dbReference type="Proteomes" id="UP001288620">
    <property type="component" value="Unassembled WGS sequence"/>
</dbReference>
<evidence type="ECO:0000256" key="5">
    <source>
        <dbReference type="RuleBase" id="RU364069"/>
    </source>
</evidence>